<dbReference type="InterPro" id="IPR015879">
    <property type="entry name" value="Ring_hydroxy_dOase_asu_C_dom"/>
</dbReference>
<evidence type="ECO:0000256" key="7">
    <source>
        <dbReference type="ARBA" id="ARBA00023027"/>
    </source>
</evidence>
<proteinExistence type="predicted"/>
<dbReference type="GO" id="GO:0051537">
    <property type="term" value="F:2 iron, 2 sulfur cluster binding"/>
    <property type="evidence" value="ECO:0007669"/>
    <property type="project" value="UniProtKB-KW"/>
</dbReference>
<dbReference type="SUPFAM" id="SSF55961">
    <property type="entry name" value="Bet v1-like"/>
    <property type="match status" value="1"/>
</dbReference>
<dbReference type="EC" id="1.14.12.1" evidence="9"/>
<keyword evidence="2" id="KW-0001">2Fe-2S</keyword>
<gene>
    <name evidence="9" type="primary">antA_1</name>
    <name evidence="9" type="ORF">ROA7450_00092</name>
</gene>
<reference evidence="9 10" key="1">
    <citation type="submission" date="2017-03" db="EMBL/GenBank/DDBJ databases">
        <authorList>
            <person name="Afonso C.L."/>
            <person name="Miller P.J."/>
            <person name="Scott M.A."/>
            <person name="Spackman E."/>
            <person name="Goraichik I."/>
            <person name="Dimitrov K.M."/>
            <person name="Suarez D.L."/>
            <person name="Swayne D.E."/>
        </authorList>
    </citation>
    <scope>NUCLEOTIDE SEQUENCE [LARGE SCALE GENOMIC DNA]</scope>
    <source>
        <strain evidence="9 10">CECT 7450</strain>
    </source>
</reference>
<dbReference type="GO" id="GO:0018618">
    <property type="term" value="F:anthranilate 1,2-dioxygenase (deaminating, decarboxylating) activity"/>
    <property type="evidence" value="ECO:0007669"/>
    <property type="project" value="UniProtKB-EC"/>
</dbReference>
<keyword evidence="7" id="KW-0520">NAD</keyword>
<evidence type="ECO:0000256" key="2">
    <source>
        <dbReference type="ARBA" id="ARBA00022714"/>
    </source>
</evidence>
<dbReference type="PRINTS" id="PR00090">
    <property type="entry name" value="RNGDIOXGNASE"/>
</dbReference>
<keyword evidence="6" id="KW-0411">Iron-sulfur</keyword>
<dbReference type="CDD" id="cd03469">
    <property type="entry name" value="Rieske_RO_Alpha_N"/>
    <property type="match status" value="1"/>
</dbReference>
<evidence type="ECO:0000313" key="9">
    <source>
        <dbReference type="EMBL" id="SLN11483.1"/>
    </source>
</evidence>
<dbReference type="OrthoDB" id="7456916at2"/>
<organism evidence="9 10">
    <name type="scientific">Roseovarius albus</name>
    <dbReference type="NCBI Taxonomy" id="1247867"/>
    <lineage>
        <taxon>Bacteria</taxon>
        <taxon>Pseudomonadati</taxon>
        <taxon>Pseudomonadota</taxon>
        <taxon>Alphaproteobacteria</taxon>
        <taxon>Rhodobacterales</taxon>
        <taxon>Roseobacteraceae</taxon>
        <taxon>Roseovarius</taxon>
    </lineage>
</organism>
<name>A0A1X6Y633_9RHOB</name>
<dbReference type="PROSITE" id="PS00570">
    <property type="entry name" value="RING_HYDROXYL_ALPHA"/>
    <property type="match status" value="1"/>
</dbReference>
<accession>A0A1X6Y633</accession>
<evidence type="ECO:0000256" key="3">
    <source>
        <dbReference type="ARBA" id="ARBA00022723"/>
    </source>
</evidence>
<keyword evidence="5" id="KW-0408">Iron</keyword>
<dbReference type="AlphaFoldDB" id="A0A1X6Y633"/>
<dbReference type="Proteomes" id="UP000193061">
    <property type="component" value="Unassembled WGS sequence"/>
</dbReference>
<sequence>MTEVAQMRRELQELAALPKDGPRGLPGKFYTSQAYFDWECEHVLKDGWHCLGRVDEVPDPGDFFTIQVLKEPLIVVRGDDDEIRVLANVCRHRGMPLAEGQGNVKRFICSYHAWAYGRDGDLLRAPRMENSSFDSKSCKLHGYAVTIWRGFIYCNLNPVARPMSEAEALDTLVAPYETEKFRLVHSAQEIWKTNWKCLVENFMEGYHLSVVHPQTLHGYTPTGMAKKAASGPGFTSYNANYPDATETRGQGAVGLSEAERRRSSLFARFPNQVASQAATLLVSLMIFPRCPEEIEVKWTMSTYEDELDDATIAQRISLWEDVNREDREKLERMQVSLNSAHAESGPLAGDDYEGTVHDFLLWLAEEDRQYEQSLVAAE</sequence>
<evidence type="ECO:0000259" key="8">
    <source>
        <dbReference type="PROSITE" id="PS51296"/>
    </source>
</evidence>
<dbReference type="PROSITE" id="PS51296">
    <property type="entry name" value="RIESKE"/>
    <property type="match status" value="1"/>
</dbReference>
<evidence type="ECO:0000313" key="10">
    <source>
        <dbReference type="Proteomes" id="UP000193061"/>
    </source>
</evidence>
<comment type="cofactor">
    <cofactor evidence="1">
        <name>Fe cation</name>
        <dbReference type="ChEBI" id="CHEBI:24875"/>
    </cofactor>
</comment>
<evidence type="ECO:0000256" key="6">
    <source>
        <dbReference type="ARBA" id="ARBA00023014"/>
    </source>
</evidence>
<dbReference type="InterPro" id="IPR017941">
    <property type="entry name" value="Rieske_2Fe-2S"/>
</dbReference>
<dbReference type="PANTHER" id="PTHR43756:SF5">
    <property type="entry name" value="CHOLINE MONOOXYGENASE, CHLOROPLASTIC"/>
    <property type="match status" value="1"/>
</dbReference>
<dbReference type="Gene3D" id="3.90.380.10">
    <property type="entry name" value="Naphthalene 1,2-dioxygenase Alpha Subunit, Chain A, domain 1"/>
    <property type="match status" value="1"/>
</dbReference>
<dbReference type="GO" id="GO:0005506">
    <property type="term" value="F:iron ion binding"/>
    <property type="evidence" value="ECO:0007669"/>
    <property type="project" value="InterPro"/>
</dbReference>
<evidence type="ECO:0000256" key="1">
    <source>
        <dbReference type="ARBA" id="ARBA00001962"/>
    </source>
</evidence>
<dbReference type="PANTHER" id="PTHR43756">
    <property type="entry name" value="CHOLINE MONOOXYGENASE, CHLOROPLASTIC"/>
    <property type="match status" value="1"/>
</dbReference>
<dbReference type="Pfam" id="PF00848">
    <property type="entry name" value="Ring_hydroxyl_A"/>
    <property type="match status" value="1"/>
</dbReference>
<feature type="domain" description="Rieske" evidence="8">
    <location>
        <begin position="48"/>
        <end position="154"/>
    </location>
</feature>
<keyword evidence="3" id="KW-0479">Metal-binding</keyword>
<keyword evidence="10" id="KW-1185">Reference proteome</keyword>
<evidence type="ECO:0000256" key="4">
    <source>
        <dbReference type="ARBA" id="ARBA00023002"/>
    </source>
</evidence>
<keyword evidence="4 9" id="KW-0560">Oxidoreductase</keyword>
<dbReference type="RefSeq" id="WP_143534302.1">
    <property type="nucleotide sequence ID" value="NZ_FWFX01000001.1"/>
</dbReference>
<dbReference type="Pfam" id="PF00355">
    <property type="entry name" value="Rieske"/>
    <property type="match status" value="1"/>
</dbReference>
<dbReference type="EMBL" id="FWFX01000001">
    <property type="protein sequence ID" value="SLN11483.1"/>
    <property type="molecule type" value="Genomic_DNA"/>
</dbReference>
<keyword evidence="9" id="KW-0223">Dioxygenase</keyword>
<dbReference type="InterPro" id="IPR001663">
    <property type="entry name" value="Rng_hydr_dOase-A"/>
</dbReference>
<dbReference type="Gene3D" id="2.102.10.10">
    <property type="entry name" value="Rieske [2Fe-2S] iron-sulphur domain"/>
    <property type="match status" value="1"/>
</dbReference>
<dbReference type="SUPFAM" id="SSF50022">
    <property type="entry name" value="ISP domain"/>
    <property type="match status" value="1"/>
</dbReference>
<evidence type="ECO:0000256" key="5">
    <source>
        <dbReference type="ARBA" id="ARBA00023004"/>
    </source>
</evidence>
<dbReference type="InterPro" id="IPR015881">
    <property type="entry name" value="ARHD_Rieske_2Fe_2S"/>
</dbReference>
<protein>
    <submittedName>
        <fullName evidence="9">Anthranilate 1,2-dioxygenase large subunit</fullName>
        <ecNumber evidence="9">1.14.12.1</ecNumber>
    </submittedName>
</protein>
<dbReference type="InterPro" id="IPR036922">
    <property type="entry name" value="Rieske_2Fe-2S_sf"/>
</dbReference>